<proteinExistence type="predicted"/>
<organism evidence="1">
    <name type="scientific">Arion vulgaris</name>
    <dbReference type="NCBI Taxonomy" id="1028688"/>
    <lineage>
        <taxon>Eukaryota</taxon>
        <taxon>Metazoa</taxon>
        <taxon>Spiralia</taxon>
        <taxon>Lophotrochozoa</taxon>
        <taxon>Mollusca</taxon>
        <taxon>Gastropoda</taxon>
        <taxon>Heterobranchia</taxon>
        <taxon>Euthyneura</taxon>
        <taxon>Panpulmonata</taxon>
        <taxon>Eupulmonata</taxon>
        <taxon>Stylommatophora</taxon>
        <taxon>Helicina</taxon>
        <taxon>Arionoidea</taxon>
        <taxon>Arionidae</taxon>
        <taxon>Arion</taxon>
    </lineage>
</organism>
<dbReference type="AlphaFoldDB" id="A0A0B7A8E3"/>
<accession>A0A0B7A8E3</accession>
<feature type="non-terminal residue" evidence="1">
    <location>
        <position position="63"/>
    </location>
</feature>
<name>A0A0B7A8E3_9EUPU</name>
<dbReference type="EMBL" id="HACG01030394">
    <property type="protein sequence ID" value="CEK77259.1"/>
    <property type="molecule type" value="Transcribed_RNA"/>
</dbReference>
<dbReference type="EMBL" id="HACG01030395">
    <property type="protein sequence ID" value="CEK77260.1"/>
    <property type="molecule type" value="Transcribed_RNA"/>
</dbReference>
<reference evidence="1" key="1">
    <citation type="submission" date="2014-12" db="EMBL/GenBank/DDBJ databases">
        <title>Insight into the proteome of Arion vulgaris.</title>
        <authorList>
            <person name="Aradska J."/>
            <person name="Bulat T."/>
            <person name="Smidak R."/>
            <person name="Sarate P."/>
            <person name="Gangsoo J."/>
            <person name="Sialana F."/>
            <person name="Bilban M."/>
            <person name="Lubec G."/>
        </authorList>
    </citation>
    <scope>NUCLEOTIDE SEQUENCE</scope>
    <source>
        <tissue evidence="1">Skin</tissue>
    </source>
</reference>
<gene>
    <name evidence="1" type="primary">ORF103727</name>
    <name evidence="2" type="synonym">ORF103728</name>
</gene>
<evidence type="ECO:0000313" key="2">
    <source>
        <dbReference type="EMBL" id="CEK77260.1"/>
    </source>
</evidence>
<sequence length="63" mass="7394">MADQTDNEWPTKLQWMGNQIGNGWQTKITMNGQTNNTFNQMLHCVSIRIDYLAKDRFYIGKLN</sequence>
<evidence type="ECO:0000313" key="1">
    <source>
        <dbReference type="EMBL" id="CEK77259.1"/>
    </source>
</evidence>
<protein>
    <submittedName>
        <fullName evidence="1">Uncharacterized protein</fullName>
    </submittedName>
</protein>